<feature type="transmembrane region" description="Helical" evidence="9">
    <location>
        <begin position="218"/>
        <end position="241"/>
    </location>
</feature>
<evidence type="ECO:0000256" key="3">
    <source>
        <dbReference type="ARBA" id="ARBA00022475"/>
    </source>
</evidence>
<evidence type="ECO:0000256" key="8">
    <source>
        <dbReference type="ARBA" id="ARBA00023136"/>
    </source>
</evidence>
<feature type="transmembrane region" description="Helical" evidence="9">
    <location>
        <begin position="351"/>
        <end position="369"/>
    </location>
</feature>
<keyword evidence="6 9" id="KW-0812">Transmembrane</keyword>
<dbReference type="Proteomes" id="UP000199268">
    <property type="component" value="Unassembled WGS sequence"/>
</dbReference>
<dbReference type="OrthoDB" id="9787936at2"/>
<dbReference type="PANTHER" id="PTHR37324">
    <property type="entry name" value="PTS SYSTEM GALACTITOL-SPECIFIC EIIC COMPONENT"/>
    <property type="match status" value="1"/>
</dbReference>
<keyword evidence="7 9" id="KW-1133">Transmembrane helix</keyword>
<keyword evidence="11" id="KW-1185">Reference proteome</keyword>
<evidence type="ECO:0000313" key="10">
    <source>
        <dbReference type="EMBL" id="SCC04760.1"/>
    </source>
</evidence>
<dbReference type="InterPro" id="IPR004703">
    <property type="entry name" value="PTS_sugar-sp_permease"/>
</dbReference>
<evidence type="ECO:0000256" key="4">
    <source>
        <dbReference type="ARBA" id="ARBA00022597"/>
    </source>
</evidence>
<evidence type="ECO:0000256" key="2">
    <source>
        <dbReference type="ARBA" id="ARBA00022448"/>
    </source>
</evidence>
<evidence type="ECO:0000256" key="1">
    <source>
        <dbReference type="ARBA" id="ARBA00004651"/>
    </source>
</evidence>
<sequence>MLEFINHIFQTFGATVVVPIMIFIVALCLRVSIKTAMMSAFYAGVGLTGFSWIISAFTPIVTKIIKQMVNNTGIHLPIVDIGWQAGSLATFGSTVGLSFFVFGLILELVLFAIGWTKIFMPSNLWNNFGFMVWGTLAYYVTHNFWLSLGLSFFMLLYTLALAETQADRWSNYFGVKNASVCSLHNMEQAVPAILLDPLWNLLGFNKVKMTPETFKTKLGVFGEPTTLGAILGVIIGVLGNLKSLNTLSAWGQILSFAIALSAVMTIFPLVTDVFSKAFSPLAEEIDNKRSKDEVATDGDAEELAIKDKKRWFLAVDDGVGYGEPATIIAGIILIPIMVLIAFILPGNKTLPVVDLISIPFMIESIVAITRGNILKVICNGVIWFSLGLYASSWLGSVYTGAISHYGVAIPAGIVLITSFNLMARPLNALIFAAWISKNPVWIGLTIIVYLVFVVLLRTRREQIWLYLKKMSEKNAGFNGSTEKIM</sequence>
<feature type="transmembrane region" description="Helical" evidence="9">
    <location>
        <begin position="440"/>
        <end position="458"/>
    </location>
</feature>
<dbReference type="STRING" id="1505725.GA0061074_11032"/>
<evidence type="ECO:0000256" key="9">
    <source>
        <dbReference type="SAM" id="Phobius"/>
    </source>
</evidence>
<dbReference type="Pfam" id="PF03611">
    <property type="entry name" value="EIIC-GAT"/>
    <property type="match status" value="1"/>
</dbReference>
<keyword evidence="5" id="KW-0598">Phosphotransferase system</keyword>
<dbReference type="EMBL" id="FMAO01000010">
    <property type="protein sequence ID" value="SCC04760.1"/>
    <property type="molecule type" value="Genomic_DNA"/>
</dbReference>
<keyword evidence="4" id="KW-0762">Sugar transport</keyword>
<reference evidence="11" key="1">
    <citation type="submission" date="2016-08" db="EMBL/GenBank/DDBJ databases">
        <authorList>
            <person name="Varghese N."/>
            <person name="Submissions Spin"/>
        </authorList>
    </citation>
    <scope>NUCLEOTIDE SEQUENCE [LARGE SCALE GENOMIC DNA]</scope>
    <source>
        <strain evidence="11">R-53094</strain>
    </source>
</reference>
<dbReference type="RefSeq" id="WP_092463205.1">
    <property type="nucleotide sequence ID" value="NZ_BJEE01000003.1"/>
</dbReference>
<feature type="transmembrane region" description="Helical" evidence="9">
    <location>
        <begin position="325"/>
        <end position="344"/>
    </location>
</feature>
<feature type="transmembrane region" description="Helical" evidence="9">
    <location>
        <begin position="40"/>
        <end position="61"/>
    </location>
</feature>
<dbReference type="InterPro" id="IPR013853">
    <property type="entry name" value="EIIC-GAT"/>
</dbReference>
<feature type="transmembrane region" description="Helical" evidence="9">
    <location>
        <begin position="413"/>
        <end position="434"/>
    </location>
</feature>
<comment type="subcellular location">
    <subcellularLocation>
        <location evidence="1">Cell membrane</location>
        <topology evidence="1">Multi-pass membrane protein</topology>
    </subcellularLocation>
</comment>
<organism evidence="10 11">
    <name type="scientific">Weissella bombi</name>
    <dbReference type="NCBI Taxonomy" id="1505725"/>
    <lineage>
        <taxon>Bacteria</taxon>
        <taxon>Bacillati</taxon>
        <taxon>Bacillota</taxon>
        <taxon>Bacilli</taxon>
        <taxon>Lactobacillales</taxon>
        <taxon>Lactobacillaceae</taxon>
        <taxon>Weissella</taxon>
    </lineage>
</organism>
<feature type="transmembrane region" description="Helical" evidence="9">
    <location>
        <begin position="12"/>
        <end position="33"/>
    </location>
</feature>
<evidence type="ECO:0000256" key="6">
    <source>
        <dbReference type="ARBA" id="ARBA00022692"/>
    </source>
</evidence>
<name>A0A1C4BD49_9LACO</name>
<dbReference type="GO" id="GO:0015577">
    <property type="term" value="F:galactitol transmembrane transporter activity"/>
    <property type="evidence" value="ECO:0007669"/>
    <property type="project" value="InterPro"/>
</dbReference>
<feature type="transmembrane region" description="Helical" evidence="9">
    <location>
        <begin position="253"/>
        <end position="271"/>
    </location>
</feature>
<proteinExistence type="predicted"/>
<keyword evidence="2" id="KW-0813">Transport</keyword>
<dbReference type="AlphaFoldDB" id="A0A1C4BD49"/>
<dbReference type="PANTHER" id="PTHR37324:SF2">
    <property type="entry name" value="PTS SYSTEM GALACTITOL-SPECIFIC EIIC COMPONENT"/>
    <property type="match status" value="1"/>
</dbReference>
<dbReference type="GO" id="GO:0005886">
    <property type="term" value="C:plasma membrane"/>
    <property type="evidence" value="ECO:0007669"/>
    <property type="project" value="UniProtKB-SubCell"/>
</dbReference>
<keyword evidence="8 9" id="KW-0472">Membrane</keyword>
<dbReference type="PIRSF" id="PIRSF006304">
    <property type="entry name" value="GatC"/>
    <property type="match status" value="1"/>
</dbReference>
<gene>
    <name evidence="10" type="ORF">GA0061074_11032</name>
</gene>
<protein>
    <submittedName>
        <fullName evidence="10">PTS system IIC component, Gat family (TC 4.A.5)</fullName>
    </submittedName>
</protein>
<evidence type="ECO:0000256" key="7">
    <source>
        <dbReference type="ARBA" id="ARBA00022989"/>
    </source>
</evidence>
<feature type="transmembrane region" description="Helical" evidence="9">
    <location>
        <begin position="381"/>
        <end position="401"/>
    </location>
</feature>
<evidence type="ECO:0000313" key="11">
    <source>
        <dbReference type="Proteomes" id="UP000199268"/>
    </source>
</evidence>
<accession>A0A1C4BD49</accession>
<dbReference type="GO" id="GO:0009401">
    <property type="term" value="P:phosphoenolpyruvate-dependent sugar phosphotransferase system"/>
    <property type="evidence" value="ECO:0007669"/>
    <property type="project" value="UniProtKB-KW"/>
</dbReference>
<feature type="transmembrane region" description="Helical" evidence="9">
    <location>
        <begin position="95"/>
        <end position="115"/>
    </location>
</feature>
<evidence type="ECO:0000256" key="5">
    <source>
        <dbReference type="ARBA" id="ARBA00022683"/>
    </source>
</evidence>
<keyword evidence="3" id="KW-1003">Cell membrane</keyword>